<proteinExistence type="predicted"/>
<feature type="transmembrane region" description="Helical" evidence="1">
    <location>
        <begin position="6"/>
        <end position="27"/>
    </location>
</feature>
<feature type="non-terminal residue" evidence="2">
    <location>
        <position position="1"/>
    </location>
</feature>
<name>X1V375_9ZZZZ</name>
<accession>X1V375</accession>
<comment type="caution">
    <text evidence="2">The sequence shown here is derived from an EMBL/GenBank/DDBJ whole genome shotgun (WGS) entry which is preliminary data.</text>
</comment>
<evidence type="ECO:0000256" key="1">
    <source>
        <dbReference type="SAM" id="Phobius"/>
    </source>
</evidence>
<organism evidence="2">
    <name type="scientific">marine sediment metagenome</name>
    <dbReference type="NCBI Taxonomy" id="412755"/>
    <lineage>
        <taxon>unclassified sequences</taxon>
        <taxon>metagenomes</taxon>
        <taxon>ecological metagenomes</taxon>
    </lineage>
</organism>
<evidence type="ECO:0000313" key="2">
    <source>
        <dbReference type="EMBL" id="GAJ24139.1"/>
    </source>
</evidence>
<dbReference type="EMBL" id="BARW01037345">
    <property type="protein sequence ID" value="GAJ24139.1"/>
    <property type="molecule type" value="Genomic_DNA"/>
</dbReference>
<keyword evidence="1" id="KW-1133">Transmembrane helix</keyword>
<sequence length="30" mass="3591">LRHWEYGVLVLLVLILLVTHFSIVMQFTSY</sequence>
<keyword evidence="1" id="KW-0812">Transmembrane</keyword>
<keyword evidence="1" id="KW-0472">Membrane</keyword>
<reference evidence="2" key="1">
    <citation type="journal article" date="2014" name="Front. Microbiol.">
        <title>High frequency of phylogenetically diverse reductive dehalogenase-homologous genes in deep subseafloor sedimentary metagenomes.</title>
        <authorList>
            <person name="Kawai M."/>
            <person name="Futagami T."/>
            <person name="Toyoda A."/>
            <person name="Takaki Y."/>
            <person name="Nishi S."/>
            <person name="Hori S."/>
            <person name="Arai W."/>
            <person name="Tsubouchi T."/>
            <person name="Morono Y."/>
            <person name="Uchiyama I."/>
            <person name="Ito T."/>
            <person name="Fujiyama A."/>
            <person name="Inagaki F."/>
            <person name="Takami H."/>
        </authorList>
    </citation>
    <scope>NUCLEOTIDE SEQUENCE</scope>
    <source>
        <strain evidence="2">Expedition CK06-06</strain>
    </source>
</reference>
<protein>
    <submittedName>
        <fullName evidence="2">Uncharacterized protein</fullName>
    </submittedName>
</protein>
<dbReference type="AlphaFoldDB" id="X1V375"/>
<gene>
    <name evidence="2" type="ORF">S12H4_57682</name>
</gene>